<dbReference type="PROSITE" id="PS00108">
    <property type="entry name" value="PROTEIN_KINASE_ST"/>
    <property type="match status" value="1"/>
</dbReference>
<proteinExistence type="predicted"/>
<dbReference type="GO" id="GO:0004674">
    <property type="term" value="F:protein serine/threonine kinase activity"/>
    <property type="evidence" value="ECO:0007669"/>
    <property type="project" value="TreeGrafter"/>
</dbReference>
<dbReference type="SMART" id="SM00220">
    <property type="entry name" value="S_TKc"/>
    <property type="match status" value="1"/>
</dbReference>
<dbReference type="PROSITE" id="PS50011">
    <property type="entry name" value="PROTEIN_KINASE_DOM"/>
    <property type="match status" value="1"/>
</dbReference>
<dbReference type="AlphaFoldDB" id="A0A8W8I520"/>
<organism evidence="3 4">
    <name type="scientific">Magallana gigas</name>
    <name type="common">Pacific oyster</name>
    <name type="synonym">Crassostrea gigas</name>
    <dbReference type="NCBI Taxonomy" id="29159"/>
    <lineage>
        <taxon>Eukaryota</taxon>
        <taxon>Metazoa</taxon>
        <taxon>Spiralia</taxon>
        <taxon>Lophotrochozoa</taxon>
        <taxon>Mollusca</taxon>
        <taxon>Bivalvia</taxon>
        <taxon>Autobranchia</taxon>
        <taxon>Pteriomorphia</taxon>
        <taxon>Ostreida</taxon>
        <taxon>Ostreoidea</taxon>
        <taxon>Ostreidae</taxon>
        <taxon>Magallana</taxon>
    </lineage>
</organism>
<dbReference type="SUPFAM" id="SSF56112">
    <property type="entry name" value="Protein kinase-like (PK-like)"/>
    <property type="match status" value="1"/>
</dbReference>
<evidence type="ECO:0000313" key="3">
    <source>
        <dbReference type="EnsemblMetazoa" id="G12612.1:cds"/>
    </source>
</evidence>
<accession>A0A8W8I520</accession>
<dbReference type="Proteomes" id="UP000005408">
    <property type="component" value="Unassembled WGS sequence"/>
</dbReference>
<dbReference type="Pfam" id="PF00069">
    <property type="entry name" value="Pkinase"/>
    <property type="match status" value="1"/>
</dbReference>
<dbReference type="GO" id="GO:0005737">
    <property type="term" value="C:cytoplasm"/>
    <property type="evidence" value="ECO:0007669"/>
    <property type="project" value="TreeGrafter"/>
</dbReference>
<evidence type="ECO:0000313" key="4">
    <source>
        <dbReference type="Proteomes" id="UP000005408"/>
    </source>
</evidence>
<name>A0A8W8I520_MAGGI</name>
<dbReference type="InterPro" id="IPR053235">
    <property type="entry name" value="Ser_Thr_kinase"/>
</dbReference>
<keyword evidence="4" id="KW-1185">Reference proteome</keyword>
<reference evidence="3" key="1">
    <citation type="submission" date="2022-08" db="UniProtKB">
        <authorList>
            <consortium name="EnsemblMetazoa"/>
        </authorList>
    </citation>
    <scope>IDENTIFICATION</scope>
    <source>
        <strain evidence="3">05x7-T-G4-1.051#20</strain>
    </source>
</reference>
<dbReference type="InterPro" id="IPR000719">
    <property type="entry name" value="Prot_kinase_dom"/>
</dbReference>
<protein>
    <recommendedName>
        <fullName evidence="2">Protein kinase domain-containing protein</fullName>
    </recommendedName>
</protein>
<evidence type="ECO:0000259" key="2">
    <source>
        <dbReference type="PROSITE" id="PS50011"/>
    </source>
</evidence>
<dbReference type="InterPro" id="IPR008271">
    <property type="entry name" value="Ser/Thr_kinase_AS"/>
</dbReference>
<feature type="domain" description="Protein kinase" evidence="2">
    <location>
        <begin position="185"/>
        <end position="390"/>
    </location>
</feature>
<dbReference type="Gene3D" id="1.10.510.10">
    <property type="entry name" value="Transferase(Phosphotransferase) domain 1"/>
    <property type="match status" value="1"/>
</dbReference>
<evidence type="ECO:0000256" key="1">
    <source>
        <dbReference type="SAM" id="MobiDB-lite"/>
    </source>
</evidence>
<dbReference type="GO" id="GO:0005524">
    <property type="term" value="F:ATP binding"/>
    <property type="evidence" value="ECO:0007669"/>
    <property type="project" value="InterPro"/>
</dbReference>
<sequence>MPSSKSHVKRTWSIVPTQLDDEAEETTGKKTTFPEIEANESDDEAEETGVQETTFPEIEANDTPVKEQYYSIDMGDLPPPPPPLPSLNESICNDFPPLPFIEIMGDMTVNMGTPLETLQPDEPLSSPPRLPLESVQRVPMTSITMAGIRSYFKPVSTMPNPNGLHSEMIPKEVITALNKSVATTNSPPRTLKRGKYTKYTDSDRAAIGRYASENGTPKALKKFSSDFPGLSECTVRNFKTKIFVPLVGRREEASFGFAAMPACNVKDISFGEEIGRVAFGTVRKTKWPGTEVALKEILVKRIKLTKPLTMHELAIHSTVVAYLHNQVPAIIHRDIKPENILVSDDLKRIRLWDFGISTYMWSVGCTVLELFLELPAWSVPVDTDPTLLVA</sequence>
<feature type="compositionally biased region" description="Basic residues" evidence="1">
    <location>
        <begin position="1"/>
        <end position="10"/>
    </location>
</feature>
<feature type="compositionally biased region" description="Acidic residues" evidence="1">
    <location>
        <begin position="37"/>
        <end position="49"/>
    </location>
</feature>
<feature type="region of interest" description="Disordered" evidence="1">
    <location>
        <begin position="1"/>
        <end position="64"/>
    </location>
</feature>
<dbReference type="EnsemblMetazoa" id="G12612.1">
    <property type="protein sequence ID" value="G12612.1:cds"/>
    <property type="gene ID" value="G12612"/>
</dbReference>
<dbReference type="InterPro" id="IPR011009">
    <property type="entry name" value="Kinase-like_dom_sf"/>
</dbReference>
<dbReference type="PANTHER" id="PTHR24361">
    <property type="entry name" value="MITOGEN-ACTIVATED KINASE KINASE KINASE"/>
    <property type="match status" value="1"/>
</dbReference>